<dbReference type="GO" id="GO:0005886">
    <property type="term" value="C:plasma membrane"/>
    <property type="evidence" value="ECO:0007669"/>
    <property type="project" value="UniProtKB-SubCell"/>
</dbReference>
<dbReference type="Gene3D" id="1.10.3470.10">
    <property type="entry name" value="ABC transporter involved in vitamin B12 uptake, BtuC"/>
    <property type="match status" value="1"/>
</dbReference>
<gene>
    <name evidence="10" type="ORF">AAM4_1115</name>
</gene>
<dbReference type="AlphaFoldDB" id="A0A1L7RAR2"/>
<dbReference type="InterPro" id="IPR000522">
    <property type="entry name" value="ABC_transptr_permease_BtuC"/>
</dbReference>
<evidence type="ECO:0000256" key="2">
    <source>
        <dbReference type="ARBA" id="ARBA00007935"/>
    </source>
</evidence>
<dbReference type="SUPFAM" id="SSF81345">
    <property type="entry name" value="ABC transporter involved in vitamin B12 uptake, BtuC"/>
    <property type="match status" value="1"/>
</dbReference>
<feature type="transmembrane region" description="Helical" evidence="9">
    <location>
        <begin position="269"/>
        <end position="290"/>
    </location>
</feature>
<comment type="subcellular location">
    <subcellularLocation>
        <location evidence="1">Cell membrane</location>
        <topology evidence="1">Multi-pass membrane protein</topology>
    </subcellularLocation>
</comment>
<evidence type="ECO:0000256" key="3">
    <source>
        <dbReference type="ARBA" id="ARBA00022448"/>
    </source>
</evidence>
<dbReference type="GO" id="GO:0022857">
    <property type="term" value="F:transmembrane transporter activity"/>
    <property type="evidence" value="ECO:0007669"/>
    <property type="project" value="InterPro"/>
</dbReference>
<evidence type="ECO:0000256" key="4">
    <source>
        <dbReference type="ARBA" id="ARBA00022475"/>
    </source>
</evidence>
<dbReference type="FunFam" id="1.10.3470.10:FF:000001">
    <property type="entry name" value="Vitamin B12 ABC transporter permease BtuC"/>
    <property type="match status" value="1"/>
</dbReference>
<dbReference type="EMBL" id="LK995489">
    <property type="protein sequence ID" value="CED90947.1"/>
    <property type="molecule type" value="Genomic_DNA"/>
</dbReference>
<name>A0A1L7RAR2_9ACTO</name>
<feature type="transmembrane region" description="Helical" evidence="9">
    <location>
        <begin position="150"/>
        <end position="169"/>
    </location>
</feature>
<evidence type="ECO:0000256" key="7">
    <source>
        <dbReference type="ARBA" id="ARBA00023136"/>
    </source>
</evidence>
<feature type="transmembrane region" description="Helical" evidence="9">
    <location>
        <begin position="341"/>
        <end position="360"/>
    </location>
</feature>
<accession>A0A1L7RAR2</accession>
<evidence type="ECO:0000256" key="9">
    <source>
        <dbReference type="SAM" id="Phobius"/>
    </source>
</evidence>
<dbReference type="InterPro" id="IPR037294">
    <property type="entry name" value="ABC_BtuC-like"/>
</dbReference>
<feature type="transmembrane region" description="Helical" evidence="9">
    <location>
        <begin position="221"/>
        <end position="248"/>
    </location>
</feature>
<dbReference type="RefSeq" id="WP_210579686.1">
    <property type="nucleotide sequence ID" value="NZ_LK995489.1"/>
</dbReference>
<dbReference type="PANTHER" id="PTHR30472:SF1">
    <property type="entry name" value="FE(3+) DICITRATE TRANSPORT SYSTEM PERMEASE PROTEIN FECC-RELATED"/>
    <property type="match status" value="1"/>
</dbReference>
<evidence type="ECO:0000313" key="10">
    <source>
        <dbReference type="EMBL" id="CED90947.1"/>
    </source>
</evidence>
<dbReference type="PANTHER" id="PTHR30472">
    <property type="entry name" value="FERRIC ENTEROBACTIN TRANSPORT SYSTEM PERMEASE PROTEIN"/>
    <property type="match status" value="1"/>
</dbReference>
<proteinExistence type="inferred from homology"/>
<keyword evidence="7 9" id="KW-0472">Membrane</keyword>
<comment type="similarity">
    <text evidence="2">Belongs to the binding-protein-dependent transport system permease family. FecCD subfamily.</text>
</comment>
<keyword evidence="4" id="KW-1003">Cell membrane</keyword>
<dbReference type="Pfam" id="PF01032">
    <property type="entry name" value="FecCD"/>
    <property type="match status" value="1"/>
</dbReference>
<evidence type="ECO:0000256" key="8">
    <source>
        <dbReference type="SAM" id="MobiDB-lite"/>
    </source>
</evidence>
<sequence>MTAHSALARPRPDPLPDTAPDSSPGSAEARSSRRGRSRRPLVACGLLLALLALAVVCSIAFGARVVGIGEILDGLAGRGEALGALAVAERVPRTATAVTAGAALGVSGALMQAVTRNPIADPGILGINTGASLAIVAAIAFVHISSLWEYLWVALAGAALTAVFVYAVGSLGPGGTTPVKLALAGVATSAALSSLISAIMLPRAEGLTDFRFWQVGSLGRGTWGSLATVAPFLLVAVVLAAAVARPLNSLALGEEMAVGLGVRVGRTRLLAAAAGVIACATTTALAGPIGFVGLMVPHAVRMLVGPDNRWLLPLSALGGAALLTFADVLGRVIARPSEVSVGVVTAFVGAPVLIAIARGAKVREL</sequence>
<feature type="transmembrane region" description="Helical" evidence="9">
    <location>
        <begin position="123"/>
        <end position="144"/>
    </location>
</feature>
<feature type="transmembrane region" description="Helical" evidence="9">
    <location>
        <begin position="94"/>
        <end position="111"/>
    </location>
</feature>
<protein>
    <submittedName>
        <fullName evidence="10">Ferric enterobactin transport system permease protein FepD</fullName>
    </submittedName>
</protein>
<feature type="transmembrane region" description="Helical" evidence="9">
    <location>
        <begin position="181"/>
        <end position="201"/>
    </location>
</feature>
<keyword evidence="3" id="KW-0813">Transport</keyword>
<feature type="region of interest" description="Disordered" evidence="8">
    <location>
        <begin position="1"/>
        <end position="34"/>
    </location>
</feature>
<reference evidence="10" key="1">
    <citation type="submission" date="2014-07" db="EMBL/GenBank/DDBJ databases">
        <authorList>
            <person name="Zhang J.E."/>
            <person name="Yang H."/>
            <person name="Guo J."/>
            <person name="Deng Z."/>
            <person name="Luo H."/>
            <person name="Luo M."/>
            <person name="Zhao B."/>
        </authorList>
    </citation>
    <scope>NUCLEOTIDE SEQUENCE</scope>
    <source>
        <strain evidence="10">AM4</strain>
    </source>
</reference>
<organism evidence="10">
    <name type="scientific">Actinomyces succiniciruminis</name>
    <dbReference type="NCBI Taxonomy" id="1522002"/>
    <lineage>
        <taxon>Bacteria</taxon>
        <taxon>Bacillati</taxon>
        <taxon>Actinomycetota</taxon>
        <taxon>Actinomycetes</taxon>
        <taxon>Actinomycetales</taxon>
        <taxon>Actinomycetaceae</taxon>
        <taxon>Actinomyces</taxon>
    </lineage>
</organism>
<feature type="transmembrane region" description="Helical" evidence="9">
    <location>
        <begin position="40"/>
        <end position="63"/>
    </location>
</feature>
<dbReference type="CDD" id="cd06550">
    <property type="entry name" value="TM_ABC_iron-siderophores_like"/>
    <property type="match status" value="1"/>
</dbReference>
<evidence type="ECO:0000256" key="6">
    <source>
        <dbReference type="ARBA" id="ARBA00022989"/>
    </source>
</evidence>
<feature type="transmembrane region" description="Helical" evidence="9">
    <location>
        <begin position="310"/>
        <end position="329"/>
    </location>
</feature>
<evidence type="ECO:0000256" key="1">
    <source>
        <dbReference type="ARBA" id="ARBA00004651"/>
    </source>
</evidence>
<keyword evidence="5 9" id="KW-0812">Transmembrane</keyword>
<keyword evidence="6 9" id="KW-1133">Transmembrane helix</keyword>
<evidence type="ECO:0000256" key="5">
    <source>
        <dbReference type="ARBA" id="ARBA00022692"/>
    </source>
</evidence>
<dbReference type="GO" id="GO:0033214">
    <property type="term" value="P:siderophore-iron import into cell"/>
    <property type="evidence" value="ECO:0007669"/>
    <property type="project" value="TreeGrafter"/>
</dbReference>